<evidence type="ECO:0000256" key="1">
    <source>
        <dbReference type="SAM" id="MobiDB-lite"/>
    </source>
</evidence>
<protein>
    <recommendedName>
        <fullName evidence="4">Excalibur calcium-binding domain-containing protein</fullName>
    </recommendedName>
</protein>
<evidence type="ECO:0008006" key="4">
    <source>
        <dbReference type="Google" id="ProtNLM"/>
    </source>
</evidence>
<feature type="compositionally biased region" description="Low complexity" evidence="1">
    <location>
        <begin position="36"/>
        <end position="45"/>
    </location>
</feature>
<dbReference type="EMBL" id="JADCSA010000005">
    <property type="protein sequence ID" value="MBE7324289.1"/>
    <property type="molecule type" value="Genomic_DNA"/>
</dbReference>
<gene>
    <name evidence="2" type="ORF">IEQ44_06460</name>
</gene>
<accession>A0ABR9RRU2</accession>
<organism evidence="2 3">
    <name type="scientific">Nocardioides malaquae</name>
    <dbReference type="NCBI Taxonomy" id="2773426"/>
    <lineage>
        <taxon>Bacteria</taxon>
        <taxon>Bacillati</taxon>
        <taxon>Actinomycetota</taxon>
        <taxon>Actinomycetes</taxon>
        <taxon>Propionibacteriales</taxon>
        <taxon>Nocardioidaceae</taxon>
        <taxon>Nocardioides</taxon>
    </lineage>
</organism>
<keyword evidence="3" id="KW-1185">Reference proteome</keyword>
<sequence length="203" mass="22379">MWIVVVIGLLVGGLLAGVAAAIFLWSRYSGDADEAGSPAVASATPAPTPSASPEPTRTKRPKASGPGDVRDLKAGLFCRDLKADGYSYSAAVDYWRMHGQPDQMDANRDGIPCETVYPADRVRDYWGDRMPNPDAPVYEPPVDDNYMDLPGGLFCRDLYSSGYSYGDALSYWYYWGMPDRMDADKNGIPCETVYPKSTVDMYW</sequence>
<dbReference type="Proteomes" id="UP000756387">
    <property type="component" value="Unassembled WGS sequence"/>
</dbReference>
<name>A0ABR9RRU2_9ACTN</name>
<feature type="region of interest" description="Disordered" evidence="1">
    <location>
        <begin position="36"/>
        <end position="68"/>
    </location>
</feature>
<evidence type="ECO:0000313" key="2">
    <source>
        <dbReference type="EMBL" id="MBE7324289.1"/>
    </source>
</evidence>
<reference evidence="2 3" key="1">
    <citation type="submission" date="2020-10" db="EMBL/GenBank/DDBJ databases">
        <title>Nocardioides sp. isolated from sludge.</title>
        <authorList>
            <person name="Zhang X."/>
        </authorList>
    </citation>
    <scope>NUCLEOTIDE SEQUENCE [LARGE SCALE GENOMIC DNA]</scope>
    <source>
        <strain evidence="2 3">Y6</strain>
    </source>
</reference>
<dbReference type="RefSeq" id="WP_193637625.1">
    <property type="nucleotide sequence ID" value="NZ_JADCSA010000005.1"/>
</dbReference>
<comment type="caution">
    <text evidence="2">The sequence shown here is derived from an EMBL/GenBank/DDBJ whole genome shotgun (WGS) entry which is preliminary data.</text>
</comment>
<proteinExistence type="predicted"/>
<evidence type="ECO:0000313" key="3">
    <source>
        <dbReference type="Proteomes" id="UP000756387"/>
    </source>
</evidence>